<sequence>MILLIDADILLYRAASSVEREIEFEEDYWVLYTDENEAIEEFDRSVEALFKQANFKSYLLCFSDAKNYRKDILPSYKGNRTSRKPMAFKAIRERVLQENSKDIIMWPNVEADDCLGIISTKRPNIYVIWSADKDLMQIPGKHLVDGNIITVSEEQADLFFLRQVLTGDTVDNYKGCPGIGPVKADNILSKMKTFEERWKAICELYIKAGLTAEDALVQARMARILRADGWDSENQKVILWEPTTA</sequence>
<dbReference type="GO" id="GO:0003677">
    <property type="term" value="F:DNA binding"/>
    <property type="evidence" value="ECO:0007669"/>
    <property type="project" value="InterPro"/>
</dbReference>
<dbReference type="SUPFAM" id="SSF47807">
    <property type="entry name" value="5' to 3' exonuclease, C-terminal subdomain"/>
    <property type="match status" value="1"/>
</dbReference>
<accession>A0A6J5KTK3</accession>
<dbReference type="InterPro" id="IPR020046">
    <property type="entry name" value="5-3_exonucl_a-hlix_arch_N"/>
</dbReference>
<dbReference type="SUPFAM" id="SSF88723">
    <property type="entry name" value="PIN domain-like"/>
    <property type="match status" value="1"/>
</dbReference>
<evidence type="ECO:0000256" key="1">
    <source>
        <dbReference type="ARBA" id="ARBA00022722"/>
    </source>
</evidence>
<reference evidence="4" key="1">
    <citation type="submission" date="2020-04" db="EMBL/GenBank/DDBJ databases">
        <authorList>
            <person name="Chiriac C."/>
            <person name="Salcher M."/>
            <person name="Ghai R."/>
            <person name="Kavagutti S V."/>
        </authorList>
    </citation>
    <scope>NUCLEOTIDE SEQUENCE</scope>
</reference>
<name>A0A6J5KTK3_9CAUD</name>
<dbReference type="GO" id="GO:0017108">
    <property type="term" value="F:5'-flap endonuclease activity"/>
    <property type="evidence" value="ECO:0007669"/>
    <property type="project" value="InterPro"/>
</dbReference>
<dbReference type="SMART" id="SM00475">
    <property type="entry name" value="53EXOc"/>
    <property type="match status" value="1"/>
</dbReference>
<dbReference type="InterPro" id="IPR002421">
    <property type="entry name" value="5-3_exonuclease"/>
</dbReference>
<dbReference type="Gene3D" id="1.10.150.20">
    <property type="entry name" value="5' to 3' exonuclease, C-terminal subdomain"/>
    <property type="match status" value="1"/>
</dbReference>
<dbReference type="InterPro" id="IPR029060">
    <property type="entry name" value="PIN-like_dom_sf"/>
</dbReference>
<gene>
    <name evidence="4" type="ORF">UFOVP63_15</name>
</gene>
<evidence type="ECO:0000256" key="2">
    <source>
        <dbReference type="ARBA" id="ARBA00022801"/>
    </source>
</evidence>
<dbReference type="GO" id="GO:0008409">
    <property type="term" value="F:5'-3' exonuclease activity"/>
    <property type="evidence" value="ECO:0007669"/>
    <property type="project" value="InterPro"/>
</dbReference>
<dbReference type="Pfam" id="PF02739">
    <property type="entry name" value="5_3_exonuc_N"/>
    <property type="match status" value="1"/>
</dbReference>
<keyword evidence="2" id="KW-0378">Hydrolase</keyword>
<evidence type="ECO:0000313" key="4">
    <source>
        <dbReference type="EMBL" id="CAB4124602.1"/>
    </source>
</evidence>
<proteinExistence type="predicted"/>
<keyword evidence="1" id="KW-0540">Nuclease</keyword>
<dbReference type="InterPro" id="IPR038969">
    <property type="entry name" value="FEN"/>
</dbReference>
<keyword evidence="4" id="KW-0269">Exonuclease</keyword>
<dbReference type="PANTHER" id="PTHR42646">
    <property type="entry name" value="FLAP ENDONUCLEASE XNI"/>
    <property type="match status" value="1"/>
</dbReference>
<dbReference type="GO" id="GO:0033567">
    <property type="term" value="P:DNA replication, Okazaki fragment processing"/>
    <property type="evidence" value="ECO:0007669"/>
    <property type="project" value="InterPro"/>
</dbReference>
<organism evidence="4">
    <name type="scientific">uncultured Caudovirales phage</name>
    <dbReference type="NCBI Taxonomy" id="2100421"/>
    <lineage>
        <taxon>Viruses</taxon>
        <taxon>Duplodnaviria</taxon>
        <taxon>Heunggongvirae</taxon>
        <taxon>Uroviricota</taxon>
        <taxon>Caudoviricetes</taxon>
        <taxon>Peduoviridae</taxon>
        <taxon>Maltschvirus</taxon>
        <taxon>Maltschvirus maltsch</taxon>
    </lineage>
</organism>
<protein>
    <submittedName>
        <fullName evidence="4">Exo 5'-3' exonuclease (Including N-terminal domain of PolI)</fullName>
    </submittedName>
</protein>
<dbReference type="InterPro" id="IPR036279">
    <property type="entry name" value="5-3_exonuclease_C_sf"/>
</dbReference>
<feature type="domain" description="5'-3' exonuclease" evidence="3">
    <location>
        <begin position="1"/>
        <end position="238"/>
    </location>
</feature>
<dbReference type="PANTHER" id="PTHR42646:SF2">
    <property type="entry name" value="5'-3' EXONUCLEASE FAMILY PROTEIN"/>
    <property type="match status" value="1"/>
</dbReference>
<dbReference type="EMBL" id="LR796183">
    <property type="protein sequence ID" value="CAB4124602.1"/>
    <property type="molecule type" value="Genomic_DNA"/>
</dbReference>
<evidence type="ECO:0000259" key="3">
    <source>
        <dbReference type="SMART" id="SM00475"/>
    </source>
</evidence>
<dbReference type="Gene3D" id="3.40.50.1010">
    <property type="entry name" value="5'-nuclease"/>
    <property type="match status" value="1"/>
</dbReference>